<dbReference type="Proteomes" id="UP000823388">
    <property type="component" value="Chromosome 6N"/>
</dbReference>
<proteinExistence type="inferred from homology"/>
<evidence type="ECO:0000256" key="5">
    <source>
        <dbReference type="ARBA" id="ARBA00023239"/>
    </source>
</evidence>
<feature type="modified residue" description="N6-(pyridoxal phosphate)lysine" evidence="6">
    <location>
        <position position="329"/>
    </location>
</feature>
<name>A0A8T0QU18_PANVG</name>
<dbReference type="SUPFAM" id="SSF53383">
    <property type="entry name" value="PLP-dependent transferases"/>
    <property type="match status" value="1"/>
</dbReference>
<evidence type="ECO:0000256" key="3">
    <source>
        <dbReference type="ARBA" id="ARBA00022793"/>
    </source>
</evidence>
<evidence type="ECO:0000256" key="1">
    <source>
        <dbReference type="ARBA" id="ARBA00001933"/>
    </source>
</evidence>
<dbReference type="PRINTS" id="PR00800">
    <property type="entry name" value="YHDCRBOXLASE"/>
</dbReference>
<dbReference type="InterPro" id="IPR015422">
    <property type="entry name" value="PyrdxlP-dep_Trfase_small"/>
</dbReference>
<dbReference type="InterPro" id="IPR021115">
    <property type="entry name" value="Pyridoxal-P_BS"/>
</dbReference>
<keyword evidence="4 6" id="KW-0663">Pyridoxal phosphate</keyword>
<protein>
    <recommendedName>
        <fullName evidence="11">Aromatic-L-amino-acid decarboxylase</fullName>
    </recommendedName>
</protein>
<sequence>MGSIDANPAAFEAFAVDGFQPLNADDVRSYLHKSVDFIYDYYKSVESLPVLPAVEPGYLRRQLQPAPPTSSAPFDVVMKEVREAVVPGMTHWASPNFFAFFPSTNSAAAIAGELIASAMNTVGFTWQANPAATEMEVLALDWLAQLLRLPASFMNRSTGGAARGTGGGVILGTTSEAMLVTLVSARDAALRRVGSDGVAGITRLTVYAADQTHSTFFKACRLAGFDPANIKSIPTGADTDYALDPTKLLEIMQADVDAGLVPTYICATVGTTSSNAVDPVGAIADVAARFSAWVHIDAAYAGSACICPEFRHHLAGVERVDSISMSPHKWLMTCLDCTCLWVRDTHRLTGSLETNPEYLKNDASESGTVTDLKDMQVGVGRRFRGLKLWMVMRTYGAAKLQEHIRSDVAMAKMFEDAVRADDRFEVVVPRNFALVCFRIKPQGAMTEEDADAANRELMERLNRTGKAYLAHTAIGGKFVLRFAVGSSLQEERHVRSAWELIKKTTAEIINKGEVDSRY</sequence>
<gene>
    <name evidence="8" type="ORF">PVAP13_6NG035183</name>
    <name evidence="9" type="ORF">PVAP13_6NG035483</name>
</gene>
<keyword evidence="10" id="KW-1185">Reference proteome</keyword>
<dbReference type="AlphaFoldDB" id="A0A8T0QU18"/>
<dbReference type="GO" id="GO:0016831">
    <property type="term" value="F:carboxy-lyase activity"/>
    <property type="evidence" value="ECO:0007669"/>
    <property type="project" value="UniProtKB-KW"/>
</dbReference>
<dbReference type="Gene3D" id="1.20.1340.10">
    <property type="entry name" value="dopa decarboxylase, N-terminal domain"/>
    <property type="match status" value="1"/>
</dbReference>
<organism evidence="9 10">
    <name type="scientific">Panicum virgatum</name>
    <name type="common">Blackwell switchgrass</name>
    <dbReference type="NCBI Taxonomy" id="38727"/>
    <lineage>
        <taxon>Eukaryota</taxon>
        <taxon>Viridiplantae</taxon>
        <taxon>Streptophyta</taxon>
        <taxon>Embryophyta</taxon>
        <taxon>Tracheophyta</taxon>
        <taxon>Spermatophyta</taxon>
        <taxon>Magnoliopsida</taxon>
        <taxon>Liliopsida</taxon>
        <taxon>Poales</taxon>
        <taxon>Poaceae</taxon>
        <taxon>PACMAD clade</taxon>
        <taxon>Panicoideae</taxon>
        <taxon>Panicodae</taxon>
        <taxon>Paniceae</taxon>
        <taxon>Panicinae</taxon>
        <taxon>Panicum</taxon>
        <taxon>Panicum sect. Hiantes</taxon>
    </lineage>
</organism>
<dbReference type="PANTHER" id="PTHR11999:SF153">
    <property type="entry name" value="TYROSINE DECARBOXYLASE 1"/>
    <property type="match status" value="1"/>
</dbReference>
<dbReference type="Gene3D" id="3.90.1150.10">
    <property type="entry name" value="Aspartate Aminotransferase, domain 1"/>
    <property type="match status" value="1"/>
</dbReference>
<dbReference type="GO" id="GO:0006520">
    <property type="term" value="P:amino acid metabolic process"/>
    <property type="evidence" value="ECO:0007669"/>
    <property type="project" value="InterPro"/>
</dbReference>
<keyword evidence="5 7" id="KW-0456">Lyase</keyword>
<dbReference type="OrthoDB" id="658100at2759"/>
<dbReference type="Gene3D" id="3.40.640.10">
    <property type="entry name" value="Type I PLP-dependent aspartate aminotransferase-like (Major domain)"/>
    <property type="match status" value="1"/>
</dbReference>
<comment type="cofactor">
    <cofactor evidence="1 6 7">
        <name>pyridoxal 5'-phosphate</name>
        <dbReference type="ChEBI" id="CHEBI:597326"/>
    </cofactor>
</comment>
<evidence type="ECO:0008006" key="11">
    <source>
        <dbReference type="Google" id="ProtNLM"/>
    </source>
</evidence>
<dbReference type="InterPro" id="IPR010977">
    <property type="entry name" value="Aromatic_deC"/>
</dbReference>
<dbReference type="FunFam" id="3.40.640.10:FF:000025">
    <property type="entry name" value="Histidine decarboxylase"/>
    <property type="match status" value="1"/>
</dbReference>
<dbReference type="InterPro" id="IPR002129">
    <property type="entry name" value="PyrdxlP-dep_de-COase"/>
</dbReference>
<dbReference type="GO" id="GO:1901162">
    <property type="term" value="P:primary amino compound biosynthetic process"/>
    <property type="evidence" value="ECO:0007669"/>
    <property type="project" value="UniProtKB-ARBA"/>
</dbReference>
<dbReference type="InterPro" id="IPR015424">
    <property type="entry name" value="PyrdxlP-dep_Trfase"/>
</dbReference>
<dbReference type="GO" id="GO:0046189">
    <property type="term" value="P:phenol-containing compound biosynthetic process"/>
    <property type="evidence" value="ECO:0007669"/>
    <property type="project" value="UniProtKB-ARBA"/>
</dbReference>
<dbReference type="FunFam" id="3.90.1150.10:FF:000018">
    <property type="entry name" value="Histidine decarboxylase"/>
    <property type="match status" value="1"/>
</dbReference>
<evidence type="ECO:0000256" key="2">
    <source>
        <dbReference type="ARBA" id="ARBA00009533"/>
    </source>
</evidence>
<dbReference type="InterPro" id="IPR015421">
    <property type="entry name" value="PyrdxlP-dep_Trfase_major"/>
</dbReference>
<evidence type="ECO:0000313" key="9">
    <source>
        <dbReference type="EMBL" id="KAG2576624.1"/>
    </source>
</evidence>
<evidence type="ECO:0000256" key="4">
    <source>
        <dbReference type="ARBA" id="ARBA00022898"/>
    </source>
</evidence>
<dbReference type="GO" id="GO:0030170">
    <property type="term" value="F:pyridoxal phosphate binding"/>
    <property type="evidence" value="ECO:0007669"/>
    <property type="project" value="InterPro"/>
</dbReference>
<accession>A0A8T0QU18</accession>
<dbReference type="PANTHER" id="PTHR11999">
    <property type="entry name" value="GROUP II PYRIDOXAL-5-PHOSPHATE DECARBOXYLASE"/>
    <property type="match status" value="1"/>
</dbReference>
<dbReference type="GO" id="GO:0005737">
    <property type="term" value="C:cytoplasm"/>
    <property type="evidence" value="ECO:0007669"/>
    <property type="project" value="TreeGrafter"/>
</dbReference>
<evidence type="ECO:0000256" key="6">
    <source>
        <dbReference type="PIRSR" id="PIRSR602129-50"/>
    </source>
</evidence>
<comment type="caution">
    <text evidence="9">The sequence shown here is derived from an EMBL/GenBank/DDBJ whole genome shotgun (WGS) entry which is preliminary data.</text>
</comment>
<keyword evidence="3" id="KW-0210">Decarboxylase</keyword>
<reference evidence="9 10" key="1">
    <citation type="submission" date="2020-05" db="EMBL/GenBank/DDBJ databases">
        <title>WGS assembly of Panicum virgatum.</title>
        <authorList>
            <person name="Lovell J.T."/>
            <person name="Jenkins J."/>
            <person name="Shu S."/>
            <person name="Juenger T.E."/>
            <person name="Schmutz J."/>
        </authorList>
    </citation>
    <scope>NUCLEOTIDE SEQUENCE</scope>
    <source>
        <strain evidence="9">AP13</strain>
        <strain evidence="10">cv. AP13</strain>
    </source>
</reference>
<evidence type="ECO:0000313" key="10">
    <source>
        <dbReference type="Proteomes" id="UP000823388"/>
    </source>
</evidence>
<dbReference type="GO" id="GO:0019752">
    <property type="term" value="P:carboxylic acid metabolic process"/>
    <property type="evidence" value="ECO:0007669"/>
    <property type="project" value="InterPro"/>
</dbReference>
<dbReference type="Pfam" id="PF00282">
    <property type="entry name" value="Pyridoxal_deC"/>
    <property type="match status" value="1"/>
</dbReference>
<dbReference type="EMBL" id="CM029048">
    <property type="protein sequence ID" value="KAG2576618.1"/>
    <property type="molecule type" value="Genomic_DNA"/>
</dbReference>
<dbReference type="PROSITE" id="PS00392">
    <property type="entry name" value="DDC_GAD_HDC_YDC"/>
    <property type="match status" value="1"/>
</dbReference>
<evidence type="ECO:0000313" key="8">
    <source>
        <dbReference type="EMBL" id="KAG2576618.1"/>
    </source>
</evidence>
<evidence type="ECO:0000256" key="7">
    <source>
        <dbReference type="RuleBase" id="RU000382"/>
    </source>
</evidence>
<comment type="similarity">
    <text evidence="2 7">Belongs to the group II decarboxylase family.</text>
</comment>
<dbReference type="EMBL" id="CM029048">
    <property type="protein sequence ID" value="KAG2576624.1"/>
    <property type="molecule type" value="Genomic_DNA"/>
</dbReference>